<feature type="compositionally biased region" description="Low complexity" evidence="6">
    <location>
        <begin position="153"/>
        <end position="169"/>
    </location>
</feature>
<accession>A0A6U7CNS5</accession>
<dbReference type="PANTHER" id="PTHR17550:SF4">
    <property type="entry name" value="E3 UBIQUITIN-PROTEIN LIGASE TTC3"/>
    <property type="match status" value="1"/>
</dbReference>
<keyword evidence="4" id="KW-0472">Membrane</keyword>
<keyword evidence="5" id="KW-0479">Metal-binding</keyword>
<dbReference type="InterPro" id="IPR046450">
    <property type="entry name" value="PA_dom_sf"/>
</dbReference>
<dbReference type="Gene3D" id="3.30.40.10">
    <property type="entry name" value="Zinc/RING finger domain, C3HC4 (zinc finger)"/>
    <property type="match status" value="1"/>
</dbReference>
<comment type="subcellular location">
    <subcellularLocation>
        <location evidence="1">Membrane</location>
    </subcellularLocation>
</comment>
<evidence type="ECO:0000256" key="5">
    <source>
        <dbReference type="PROSITE-ProRule" id="PRU00175"/>
    </source>
</evidence>
<name>A0A6U7CNS5_9EUKA</name>
<evidence type="ECO:0000256" key="6">
    <source>
        <dbReference type="SAM" id="MobiDB-lite"/>
    </source>
</evidence>
<dbReference type="SMART" id="SM00184">
    <property type="entry name" value="RING"/>
    <property type="match status" value="1"/>
</dbReference>
<sequence>MAGTSSAGDEQGAAAPPAAAPGAVLELKGTGSSFGRSLAEVGEEGVSAPLVVADPRDGSRELANAAACRGKVVLMWRGGCSFVDKVRRAQTAGAVAAVVVQTDLKKWPFTMSDTTGAGADILLPSLMVAPKDGDALLKALEAGESATRPPPTTATTTTTTGPAATTADPIGPPTVPPTAATVPPPNGSGSTPVETEISAGGLWAHARAVDHHSSCAVCLQELVAEEMAVKLPCTHLFHEECVRTWLKKQHTCPTCRGPLPRKDAPPEGESSANADSMREWMNALSQPRGTAPMPSSGMYT</sequence>
<dbReference type="CDD" id="cd16454">
    <property type="entry name" value="RING-H2_PA-TM-RING"/>
    <property type="match status" value="1"/>
</dbReference>
<evidence type="ECO:0000313" key="11">
    <source>
        <dbReference type="EMBL" id="CAD9413056.1"/>
    </source>
</evidence>
<feature type="compositionally biased region" description="Low complexity" evidence="6">
    <location>
        <begin position="12"/>
        <end position="21"/>
    </location>
</feature>
<dbReference type="SUPFAM" id="SSF57850">
    <property type="entry name" value="RING/U-box"/>
    <property type="match status" value="1"/>
</dbReference>
<feature type="domain" description="RING-type" evidence="7">
    <location>
        <begin position="215"/>
        <end position="256"/>
    </location>
</feature>
<dbReference type="EMBL" id="HBGU01010265">
    <property type="protein sequence ID" value="CAD9413050.1"/>
    <property type="molecule type" value="Transcribed_RNA"/>
</dbReference>
<gene>
    <name evidence="8" type="ORF">CBRE1094_LOCUS5693</name>
    <name evidence="9" type="ORF">CBRE1094_LOCUS5694</name>
    <name evidence="10" type="ORF">CBRE1094_LOCUS5695</name>
    <name evidence="11" type="ORF">CBRE1094_LOCUS5696</name>
    <name evidence="12" type="ORF">CBRE1094_LOCUS5697</name>
</gene>
<evidence type="ECO:0000313" key="10">
    <source>
        <dbReference type="EMBL" id="CAD9413053.1"/>
    </source>
</evidence>
<evidence type="ECO:0000256" key="1">
    <source>
        <dbReference type="ARBA" id="ARBA00004370"/>
    </source>
</evidence>
<dbReference type="GO" id="GO:0008270">
    <property type="term" value="F:zinc ion binding"/>
    <property type="evidence" value="ECO:0007669"/>
    <property type="project" value="UniProtKB-KW"/>
</dbReference>
<dbReference type="InterPro" id="IPR013083">
    <property type="entry name" value="Znf_RING/FYVE/PHD"/>
</dbReference>
<evidence type="ECO:0000313" key="9">
    <source>
        <dbReference type="EMBL" id="CAD9413050.1"/>
    </source>
</evidence>
<evidence type="ECO:0000313" key="12">
    <source>
        <dbReference type="EMBL" id="CAD9413059.1"/>
    </source>
</evidence>
<reference evidence="10" key="1">
    <citation type="submission" date="2021-01" db="EMBL/GenBank/DDBJ databases">
        <authorList>
            <person name="Corre E."/>
            <person name="Pelletier E."/>
            <person name="Niang G."/>
            <person name="Scheremetjew M."/>
            <person name="Finn R."/>
            <person name="Kale V."/>
            <person name="Holt S."/>
            <person name="Cochrane G."/>
            <person name="Meng A."/>
            <person name="Brown T."/>
            <person name="Cohen L."/>
        </authorList>
    </citation>
    <scope>NUCLEOTIDE SEQUENCE</scope>
    <source>
        <strain evidence="10">UTEX LB 985</strain>
    </source>
</reference>
<evidence type="ECO:0000256" key="4">
    <source>
        <dbReference type="ARBA" id="ARBA00023136"/>
    </source>
</evidence>
<dbReference type="InterPro" id="IPR001841">
    <property type="entry name" value="Znf_RING"/>
</dbReference>
<dbReference type="GO" id="GO:0016020">
    <property type="term" value="C:membrane"/>
    <property type="evidence" value="ECO:0007669"/>
    <property type="project" value="UniProtKB-SubCell"/>
</dbReference>
<evidence type="ECO:0000259" key="7">
    <source>
        <dbReference type="PROSITE" id="PS50089"/>
    </source>
</evidence>
<dbReference type="PROSITE" id="PS50089">
    <property type="entry name" value="ZF_RING_2"/>
    <property type="match status" value="1"/>
</dbReference>
<dbReference type="Pfam" id="PF13639">
    <property type="entry name" value="zf-RING_2"/>
    <property type="match status" value="1"/>
</dbReference>
<dbReference type="EMBL" id="HBGU01010264">
    <property type="protein sequence ID" value="CAD9413048.1"/>
    <property type="molecule type" value="Transcribed_RNA"/>
</dbReference>
<protein>
    <recommendedName>
        <fullName evidence="7">RING-type domain-containing protein</fullName>
    </recommendedName>
</protein>
<evidence type="ECO:0000256" key="3">
    <source>
        <dbReference type="ARBA" id="ARBA00022989"/>
    </source>
</evidence>
<dbReference type="SUPFAM" id="SSF52025">
    <property type="entry name" value="PA domain"/>
    <property type="match status" value="1"/>
</dbReference>
<evidence type="ECO:0000313" key="8">
    <source>
        <dbReference type="EMBL" id="CAD9413048.1"/>
    </source>
</evidence>
<feature type="region of interest" description="Disordered" evidence="6">
    <location>
        <begin position="252"/>
        <end position="300"/>
    </location>
</feature>
<dbReference type="EMBL" id="HBGU01010267">
    <property type="protein sequence ID" value="CAD9413056.1"/>
    <property type="molecule type" value="Transcribed_RNA"/>
</dbReference>
<organism evidence="10">
    <name type="scientific">Haptolina brevifila</name>
    <dbReference type="NCBI Taxonomy" id="156173"/>
    <lineage>
        <taxon>Eukaryota</taxon>
        <taxon>Haptista</taxon>
        <taxon>Haptophyta</taxon>
        <taxon>Prymnesiophyceae</taxon>
        <taxon>Prymnesiales</taxon>
        <taxon>Prymnesiaceae</taxon>
        <taxon>Haptolina</taxon>
    </lineage>
</organism>
<dbReference type="Pfam" id="PF02225">
    <property type="entry name" value="PA"/>
    <property type="match status" value="1"/>
</dbReference>
<proteinExistence type="predicted"/>
<dbReference type="Gene3D" id="3.50.30.30">
    <property type="match status" value="1"/>
</dbReference>
<dbReference type="EMBL" id="HBGU01010266">
    <property type="protein sequence ID" value="CAD9413053.1"/>
    <property type="molecule type" value="Transcribed_RNA"/>
</dbReference>
<feature type="region of interest" description="Disordered" evidence="6">
    <location>
        <begin position="1"/>
        <end position="21"/>
    </location>
</feature>
<evidence type="ECO:0000256" key="2">
    <source>
        <dbReference type="ARBA" id="ARBA00022692"/>
    </source>
</evidence>
<keyword evidence="5" id="KW-0862">Zinc</keyword>
<dbReference type="PANTHER" id="PTHR17550">
    <property type="entry name" value="E3 UBIQUITIN-PROTEIN LIGASE TTC3"/>
    <property type="match status" value="1"/>
</dbReference>
<dbReference type="AlphaFoldDB" id="A0A6U7CNS5"/>
<dbReference type="InterPro" id="IPR003137">
    <property type="entry name" value="PA_domain"/>
</dbReference>
<feature type="region of interest" description="Disordered" evidence="6">
    <location>
        <begin position="142"/>
        <end position="193"/>
    </location>
</feature>
<feature type="compositionally biased region" description="Pro residues" evidence="6">
    <location>
        <begin position="170"/>
        <end position="186"/>
    </location>
</feature>
<keyword evidence="5" id="KW-0863">Zinc-finger</keyword>
<dbReference type="EMBL" id="HBGU01010268">
    <property type="protein sequence ID" value="CAD9413059.1"/>
    <property type="molecule type" value="Transcribed_RNA"/>
</dbReference>
<keyword evidence="3" id="KW-1133">Transmembrane helix</keyword>
<keyword evidence="2" id="KW-0812">Transmembrane</keyword>